<dbReference type="AlphaFoldDB" id="A0A1X7RDY1"/>
<evidence type="ECO:0000256" key="2">
    <source>
        <dbReference type="ARBA" id="ARBA00022692"/>
    </source>
</evidence>
<sequence length="620" mass="69632">MDSPLTQQTRPETFEPKVVGLYRDLFREIDEDEKDDGFWSTLFILKPDLVALREILDNTDADFLLHLQHTPQQILVQALAAVKAGKGPADENALVTLTVFFQRVMSKKFSNASSDIIEVLAGIDNVDAVFYDLVDTLDHAVKDGRSTELRQKAVQTATSVVSGGYQTALVSYFVNRDFFPALMKLVHQLESPLQASEPLLLTGLLANYNKFEIHNQYRVRFADFVNEETMTKVVQSLAWTSTLLLERYVAILDDTPSTWTIGGTLSYVGLGSLAGTKPAAPVLTEDQQRALFSEQPGHEAATLLTLYDFALANKLFCHHLISLPSTETGQPAPFSSLLSFTSYIYQHAHRSSRASLYAYLTLLILTILVEDATIAKSLNETTAPVRLCRQRSPLLPLPKGERPYTVTIIDLMVDGLNHNLRKRLDVKFYHQSLIVLSRVLSHLARSRTKLAYHWAELWRSLLSFVRFLTTYADDLKNMSGMTQMAEQLVDILTIALTSGETFLPDAPSYDDLFYKLVESGEALIKFRDIYQLGKPDAKRPINTLIGISKHYEELIQEQKSKVTHLTPAEVNKVIKQGYDTLSIETKEGLDNMEKFREIEHKVELKKIARVAVADAAASIS</sequence>
<evidence type="ECO:0000313" key="6">
    <source>
        <dbReference type="EMBL" id="SMQ45608.1"/>
    </source>
</evidence>
<feature type="domain" description="Armadillo-like helical" evidence="5">
    <location>
        <begin position="396"/>
        <end position="619"/>
    </location>
</feature>
<proteinExistence type="predicted"/>
<evidence type="ECO:0000256" key="4">
    <source>
        <dbReference type="ARBA" id="ARBA00023136"/>
    </source>
</evidence>
<keyword evidence="4" id="KW-0472">Membrane</keyword>
<keyword evidence="2" id="KW-0812">Transmembrane</keyword>
<organism evidence="6 7">
    <name type="scientific">Zymoseptoria tritici (strain ST99CH_3D7)</name>
    <dbReference type="NCBI Taxonomy" id="1276538"/>
    <lineage>
        <taxon>Eukaryota</taxon>
        <taxon>Fungi</taxon>
        <taxon>Dikarya</taxon>
        <taxon>Ascomycota</taxon>
        <taxon>Pezizomycotina</taxon>
        <taxon>Dothideomycetes</taxon>
        <taxon>Dothideomycetidae</taxon>
        <taxon>Mycosphaerellales</taxon>
        <taxon>Mycosphaerellaceae</taxon>
        <taxon>Zymoseptoria</taxon>
    </lineage>
</organism>
<dbReference type="Proteomes" id="UP000215127">
    <property type="component" value="Chromosome 1"/>
</dbReference>
<dbReference type="Pfam" id="PF08427">
    <property type="entry name" value="ARMH3_C"/>
    <property type="match status" value="1"/>
</dbReference>
<name>A0A1X7RDY1_ZYMT9</name>
<dbReference type="EMBL" id="LT853692">
    <property type="protein sequence ID" value="SMQ45608.1"/>
    <property type="molecule type" value="Genomic_DNA"/>
</dbReference>
<protein>
    <recommendedName>
        <fullName evidence="5">Armadillo-like helical domain-containing protein</fullName>
    </recommendedName>
</protein>
<dbReference type="GO" id="GO:0005829">
    <property type="term" value="C:cytosol"/>
    <property type="evidence" value="ECO:0007669"/>
    <property type="project" value="TreeGrafter"/>
</dbReference>
<dbReference type="SMART" id="SM01158">
    <property type="entry name" value="DUF1741"/>
    <property type="match status" value="1"/>
</dbReference>
<evidence type="ECO:0000256" key="3">
    <source>
        <dbReference type="ARBA" id="ARBA00022989"/>
    </source>
</evidence>
<gene>
    <name evidence="6" type="ORF">ZT3D7_G753</name>
</gene>
<reference evidence="6 7" key="1">
    <citation type="submission" date="2016-06" db="EMBL/GenBank/DDBJ databases">
        <authorList>
            <person name="Kjaerup R.B."/>
            <person name="Dalgaard T.S."/>
            <person name="Juul-Madsen H.R."/>
        </authorList>
    </citation>
    <scope>NUCLEOTIDE SEQUENCE [LARGE SCALE GENOMIC DNA]</scope>
</reference>
<dbReference type="PANTHER" id="PTHR13608">
    <property type="entry name" value="ARMADILLO-LIKE HELICAL DOMAIN-CONTAINING PROTEIN 3"/>
    <property type="match status" value="1"/>
</dbReference>
<comment type="subcellular location">
    <subcellularLocation>
        <location evidence="1">Membrane</location>
    </subcellularLocation>
</comment>
<accession>A0A1X7RDY1</accession>
<evidence type="ECO:0000256" key="1">
    <source>
        <dbReference type="ARBA" id="ARBA00004370"/>
    </source>
</evidence>
<dbReference type="InterPro" id="IPR013636">
    <property type="entry name" value="ARMH3_C"/>
</dbReference>
<dbReference type="STRING" id="1276538.A0A1X7RDY1"/>
<dbReference type="GO" id="GO:0016020">
    <property type="term" value="C:membrane"/>
    <property type="evidence" value="ECO:0007669"/>
    <property type="project" value="UniProtKB-SubCell"/>
</dbReference>
<keyword evidence="3" id="KW-1133">Transmembrane helix</keyword>
<dbReference type="InterPro" id="IPR039868">
    <property type="entry name" value="ARMD3-like"/>
</dbReference>
<evidence type="ECO:0000259" key="5">
    <source>
        <dbReference type="SMART" id="SM01158"/>
    </source>
</evidence>
<keyword evidence="7" id="KW-1185">Reference proteome</keyword>
<dbReference type="PANTHER" id="PTHR13608:SF3">
    <property type="entry name" value="ARMADILLO-LIKE HELICAL DOMAIN-CONTAINING PROTEIN 3"/>
    <property type="match status" value="1"/>
</dbReference>
<evidence type="ECO:0000313" key="7">
    <source>
        <dbReference type="Proteomes" id="UP000215127"/>
    </source>
</evidence>